<evidence type="ECO:0000313" key="6">
    <source>
        <dbReference type="Proteomes" id="UP000449547"/>
    </source>
</evidence>
<keyword evidence="6" id="KW-1185">Reference proteome</keyword>
<dbReference type="Pfam" id="PF10356">
    <property type="entry name" value="RRG7"/>
    <property type="match status" value="1"/>
</dbReference>
<dbReference type="InterPro" id="IPR018828">
    <property type="entry name" value="RRG7"/>
</dbReference>
<sequence length="237" mass="26130">MSTRRASGVAASSIQSVAAYLEYCAAHNINLGSTVYKGTLYELQCKEFMTQYLHCHQLVRVGGAYDNGVDIIGRWNLRQYKAKLPKLSVKPPSTSLLHYEKELDQVSVIAQCKNVGTKIGAKVVRELAGIYEYNLKRAPKTLRTNYMFLFSPHPLSDQGMKQWNTTDVPMVHVQLRVGSDALAHCTGIHMNRLAVKQLTGLGLEAEFAGLLDTRHPLAPPATSEASVEAAMAKLSLK</sequence>
<dbReference type="OrthoDB" id="20734at2759"/>
<comment type="similarity">
    <text evidence="2">Belongs to the RRG7 family.</text>
</comment>
<dbReference type="EMBL" id="SWFT01000025">
    <property type="protein sequence ID" value="KAA8907387.1"/>
    <property type="molecule type" value="Genomic_DNA"/>
</dbReference>
<gene>
    <name evidence="5" type="ORF">DIURU_000549</name>
</gene>
<dbReference type="AlphaFoldDB" id="A0A642UXU4"/>
<dbReference type="RefSeq" id="XP_034014644.1">
    <property type="nucleotide sequence ID" value="XM_034158477.1"/>
</dbReference>
<keyword evidence="4" id="KW-0496">Mitochondrion</keyword>
<evidence type="ECO:0000256" key="4">
    <source>
        <dbReference type="ARBA" id="ARBA00023128"/>
    </source>
</evidence>
<dbReference type="GO" id="GO:0005739">
    <property type="term" value="C:mitochondrion"/>
    <property type="evidence" value="ECO:0007669"/>
    <property type="project" value="UniProtKB-SubCell"/>
</dbReference>
<name>A0A642UXU4_DIURU</name>
<evidence type="ECO:0000256" key="1">
    <source>
        <dbReference type="ARBA" id="ARBA00004173"/>
    </source>
</evidence>
<protein>
    <recommendedName>
        <fullName evidence="3">Required for respiratory growth protein 7, mitochondrial</fullName>
    </recommendedName>
</protein>
<organism evidence="5 6">
    <name type="scientific">Diutina rugosa</name>
    <name type="common">Yeast</name>
    <name type="synonym">Candida rugosa</name>
    <dbReference type="NCBI Taxonomy" id="5481"/>
    <lineage>
        <taxon>Eukaryota</taxon>
        <taxon>Fungi</taxon>
        <taxon>Dikarya</taxon>
        <taxon>Ascomycota</taxon>
        <taxon>Saccharomycotina</taxon>
        <taxon>Pichiomycetes</taxon>
        <taxon>Debaryomycetaceae</taxon>
        <taxon>Diutina</taxon>
    </lineage>
</organism>
<reference evidence="5 6" key="1">
    <citation type="submission" date="2019-07" db="EMBL/GenBank/DDBJ databases">
        <title>Genome assembly of two rare yeast pathogens: Diutina rugosa and Trichomonascus ciferrii.</title>
        <authorList>
            <person name="Mixao V."/>
            <person name="Saus E."/>
            <person name="Hansen A."/>
            <person name="Lass-Flor C."/>
            <person name="Gabaldon T."/>
        </authorList>
    </citation>
    <scope>NUCLEOTIDE SEQUENCE [LARGE SCALE GENOMIC DNA]</scope>
    <source>
        <strain evidence="5 6">CBS 613</strain>
    </source>
</reference>
<comment type="caution">
    <text evidence="5">The sequence shown here is derived from an EMBL/GenBank/DDBJ whole genome shotgun (WGS) entry which is preliminary data.</text>
</comment>
<dbReference type="PANTHER" id="PTHR28133">
    <property type="entry name" value="REQUIRED FOR RESPIRATORY GROWTH PROTEIN 7, MITOCHONDRIAL"/>
    <property type="match status" value="1"/>
</dbReference>
<dbReference type="GeneID" id="54779202"/>
<accession>A0A642UXU4</accession>
<proteinExistence type="inferred from homology"/>
<evidence type="ECO:0000256" key="3">
    <source>
        <dbReference type="ARBA" id="ARBA00014638"/>
    </source>
</evidence>
<dbReference type="PANTHER" id="PTHR28133:SF1">
    <property type="entry name" value="REQUIRED FOR RESPIRATORY GROWTH PROTEIN 7, MITOCHONDRIAL"/>
    <property type="match status" value="1"/>
</dbReference>
<evidence type="ECO:0000256" key="2">
    <source>
        <dbReference type="ARBA" id="ARBA00009554"/>
    </source>
</evidence>
<dbReference type="VEuPathDB" id="FungiDB:DIURU_000549"/>
<evidence type="ECO:0000313" key="5">
    <source>
        <dbReference type="EMBL" id="KAA8907387.1"/>
    </source>
</evidence>
<dbReference type="OMA" id="AYLEYCA"/>
<comment type="subcellular location">
    <subcellularLocation>
        <location evidence="1">Mitochondrion</location>
    </subcellularLocation>
</comment>
<dbReference type="Proteomes" id="UP000449547">
    <property type="component" value="Unassembled WGS sequence"/>
</dbReference>